<dbReference type="RefSeq" id="WP_197355355.1">
    <property type="nucleotide sequence ID" value="NZ_CP036298.1"/>
</dbReference>
<dbReference type="SUPFAM" id="SSF49478">
    <property type="entry name" value="Cna protein B-type domain"/>
    <property type="match status" value="1"/>
</dbReference>
<dbReference type="Proteomes" id="UP000318017">
    <property type="component" value="Chromosome"/>
</dbReference>
<evidence type="ECO:0000313" key="2">
    <source>
        <dbReference type="Proteomes" id="UP000318017"/>
    </source>
</evidence>
<proteinExistence type="predicted"/>
<keyword evidence="2" id="KW-1185">Reference proteome</keyword>
<dbReference type="AlphaFoldDB" id="A0A518GA28"/>
<accession>A0A518GA28</accession>
<dbReference type="InterPro" id="IPR013783">
    <property type="entry name" value="Ig-like_fold"/>
</dbReference>
<reference evidence="1 2" key="1">
    <citation type="submission" date="2019-02" db="EMBL/GenBank/DDBJ databases">
        <title>Deep-cultivation of Planctomycetes and their phenomic and genomic characterization uncovers novel biology.</title>
        <authorList>
            <person name="Wiegand S."/>
            <person name="Jogler M."/>
            <person name="Boedeker C."/>
            <person name="Pinto D."/>
            <person name="Vollmers J."/>
            <person name="Rivas-Marin E."/>
            <person name="Kohn T."/>
            <person name="Peeters S.H."/>
            <person name="Heuer A."/>
            <person name="Rast P."/>
            <person name="Oberbeckmann S."/>
            <person name="Bunk B."/>
            <person name="Jeske O."/>
            <person name="Meyerdierks A."/>
            <person name="Storesund J.E."/>
            <person name="Kallscheuer N."/>
            <person name="Luecker S."/>
            <person name="Lage O.M."/>
            <person name="Pohl T."/>
            <person name="Merkel B.J."/>
            <person name="Hornburger P."/>
            <person name="Mueller R.-W."/>
            <person name="Bruemmer F."/>
            <person name="Labrenz M."/>
            <person name="Spormann A.M."/>
            <person name="Op den Camp H."/>
            <person name="Overmann J."/>
            <person name="Amann R."/>
            <person name="Jetten M.S.M."/>
            <person name="Mascher T."/>
            <person name="Medema M.H."/>
            <person name="Devos D.P."/>
            <person name="Kaster A.-K."/>
            <person name="Ovreas L."/>
            <person name="Rohde M."/>
            <person name="Galperin M.Y."/>
            <person name="Jogler C."/>
        </authorList>
    </citation>
    <scope>NUCLEOTIDE SEQUENCE [LARGE SCALE GENOMIC DNA]</scope>
    <source>
        <strain evidence="1 2">Q31a</strain>
    </source>
</reference>
<dbReference type="EMBL" id="CP036298">
    <property type="protein sequence ID" value="QDV25445.1"/>
    <property type="molecule type" value="Genomic_DNA"/>
</dbReference>
<dbReference type="KEGG" id="ahel:Q31a_37710"/>
<sequence>MKATSVLLRSVTLLVLLCSLGCGGVKIYPVKGSVVLDDKAIEGALVVFSPQGGGEGAVTGTATTNANGEFKLTSLKGQGIPAGSYKITITKTPVADAAEISKAVEVSSDNAEYMEAAMGERSGSVYAAAAKNKDPFPAKYNSASTLQETVAESDDNVFDFVLKTKS</sequence>
<evidence type="ECO:0000313" key="1">
    <source>
        <dbReference type="EMBL" id="QDV25445.1"/>
    </source>
</evidence>
<protein>
    <recommendedName>
        <fullName evidence="3">Carboxypeptidase regulatory-like domain-containing protein</fullName>
    </recommendedName>
</protein>
<dbReference type="Gene3D" id="2.60.40.10">
    <property type="entry name" value="Immunoglobulins"/>
    <property type="match status" value="1"/>
</dbReference>
<name>A0A518GA28_9BACT</name>
<evidence type="ECO:0008006" key="3">
    <source>
        <dbReference type="Google" id="ProtNLM"/>
    </source>
</evidence>
<organism evidence="1 2">
    <name type="scientific">Aureliella helgolandensis</name>
    <dbReference type="NCBI Taxonomy" id="2527968"/>
    <lineage>
        <taxon>Bacteria</taxon>
        <taxon>Pseudomonadati</taxon>
        <taxon>Planctomycetota</taxon>
        <taxon>Planctomycetia</taxon>
        <taxon>Pirellulales</taxon>
        <taxon>Pirellulaceae</taxon>
        <taxon>Aureliella</taxon>
    </lineage>
</organism>
<gene>
    <name evidence="1" type="ORF">Q31a_37710</name>
</gene>